<dbReference type="PANTHER" id="PTHR34219">
    <property type="entry name" value="IRON-REGULATED INNER MEMBRANE PROTEIN-RELATED"/>
    <property type="match status" value="1"/>
</dbReference>
<dbReference type="EMBL" id="JAUSUE010000022">
    <property type="protein sequence ID" value="MDQ0204836.1"/>
    <property type="molecule type" value="Genomic_DNA"/>
</dbReference>
<keyword evidence="1" id="KW-0472">Membrane</keyword>
<feature type="transmembrane region" description="Helical" evidence="1">
    <location>
        <begin position="314"/>
        <end position="335"/>
    </location>
</feature>
<protein>
    <submittedName>
        <fullName evidence="2">Iron-regulated membrane protein</fullName>
    </submittedName>
</protein>
<keyword evidence="1" id="KW-1133">Transmembrane helix</keyword>
<evidence type="ECO:0000256" key="1">
    <source>
        <dbReference type="SAM" id="Phobius"/>
    </source>
</evidence>
<dbReference type="Proteomes" id="UP001239167">
    <property type="component" value="Unassembled WGS sequence"/>
</dbReference>
<keyword evidence="1" id="KW-0812">Transmembrane</keyword>
<feature type="transmembrane region" description="Helical" evidence="1">
    <location>
        <begin position="386"/>
        <end position="404"/>
    </location>
</feature>
<dbReference type="PANTHER" id="PTHR34219:SF3">
    <property type="entry name" value="BLL7967 PROTEIN"/>
    <property type="match status" value="1"/>
</dbReference>
<dbReference type="Pfam" id="PF03929">
    <property type="entry name" value="PepSY_TM"/>
    <property type="match status" value="1"/>
</dbReference>
<gene>
    <name evidence="2" type="ORF">J2S01_002570</name>
</gene>
<evidence type="ECO:0000313" key="3">
    <source>
        <dbReference type="Proteomes" id="UP001239167"/>
    </source>
</evidence>
<feature type="transmembrane region" description="Helical" evidence="1">
    <location>
        <begin position="360"/>
        <end position="380"/>
    </location>
</feature>
<dbReference type="InterPro" id="IPR005625">
    <property type="entry name" value="PepSY-ass_TM"/>
</dbReference>
<reference evidence="2 3" key="1">
    <citation type="submission" date="2023-07" db="EMBL/GenBank/DDBJ databases">
        <title>Genomic Encyclopedia of Type Strains, Phase IV (KMG-IV): sequencing the most valuable type-strain genomes for metagenomic binning, comparative biology and taxonomic classification.</title>
        <authorList>
            <person name="Goeker M."/>
        </authorList>
    </citation>
    <scope>NUCLEOTIDE SEQUENCE [LARGE SCALE GENOMIC DNA]</scope>
    <source>
        <strain evidence="2 3">DSM 16980</strain>
    </source>
</reference>
<proteinExistence type="predicted"/>
<feature type="transmembrane region" description="Helical" evidence="1">
    <location>
        <begin position="167"/>
        <end position="192"/>
    </location>
</feature>
<accession>A0ABT9YAS9</accession>
<comment type="caution">
    <text evidence="2">The sequence shown here is derived from an EMBL/GenBank/DDBJ whole genome shotgun (WGS) entry which is preliminary data.</text>
</comment>
<organism evidence="2 3">
    <name type="scientific">Pectinatus haikarae</name>
    <dbReference type="NCBI Taxonomy" id="349096"/>
    <lineage>
        <taxon>Bacteria</taxon>
        <taxon>Bacillati</taxon>
        <taxon>Bacillota</taxon>
        <taxon>Negativicutes</taxon>
        <taxon>Selenomonadales</taxon>
        <taxon>Selenomonadaceae</taxon>
        <taxon>Pectinatus</taxon>
    </lineage>
</organism>
<name>A0ABT9YAS9_9FIRM</name>
<evidence type="ECO:0000313" key="2">
    <source>
        <dbReference type="EMBL" id="MDQ0204836.1"/>
    </source>
</evidence>
<feature type="transmembrane region" description="Helical" evidence="1">
    <location>
        <begin position="122"/>
        <end position="146"/>
    </location>
</feature>
<sequence>MEIHDHNMMQENMYHKAFDYSSVWDYAETGADTILNKYPDKVVRAVSVQPEEGRMLYRVQDKYSKKLVDARLSMGGEQIAFYPDTAALQNWHREDVKSQFIAQFMHEMHVLHMYMGFGKGGMIFLGFMCLLSFISVVSGMFIYGPFMKKNRFGKIDNRTSSAKWFGWHKFLGIATAAWAALLCFSGVMIVIFSLGYGSYISSAKAEAAKNMSAQVTADNIGLPAAISFINQQFSKDYILSVDMPDKKLNHSRYVFYMTPAKDRPTEFMGQLVFVGADAQGNMQYYTKELPVYLSAAAASLDLHVHNHDTLALKIIWAILDIITIVVIIAGFAGWWKRAAKVNNTSAKSNFSAEVLSNQNIWLMPVWIFGLSVAGMVLPLYGAAGNMEGSAAWTAAFVLCFWQWFRKKQQ</sequence>
<keyword evidence="3" id="KW-1185">Reference proteome</keyword>